<dbReference type="Gene3D" id="3.30.1540.20">
    <property type="entry name" value="MutL, C-terminal domain, dimerisation subdomain"/>
    <property type="match status" value="1"/>
</dbReference>
<dbReference type="InterPro" id="IPR020568">
    <property type="entry name" value="Ribosomal_Su5_D2-typ_SF"/>
</dbReference>
<dbReference type="InterPro" id="IPR036890">
    <property type="entry name" value="HATPase_C_sf"/>
</dbReference>
<evidence type="ECO:0000259" key="7">
    <source>
        <dbReference type="SMART" id="SM01340"/>
    </source>
</evidence>
<dbReference type="AlphaFoldDB" id="A0A2W4ZY78"/>
<dbReference type="SUPFAM" id="SSF118116">
    <property type="entry name" value="DNA mismatch repair protein MutL"/>
    <property type="match status" value="1"/>
</dbReference>
<dbReference type="InterPro" id="IPR013507">
    <property type="entry name" value="DNA_mismatch_S5_2-like"/>
</dbReference>
<proteinExistence type="inferred from homology"/>
<keyword evidence="4 5" id="KW-0234">DNA repair</keyword>
<comment type="caution">
    <text evidence="8">The sequence shown here is derived from an EMBL/GenBank/DDBJ whole genome shotgun (WGS) entry which is preliminary data.</text>
</comment>
<comment type="function">
    <text evidence="5">This protein is involved in the repair of mismatches in DNA. It is required for dam-dependent methyl-directed DNA mismatch repair. May act as a 'molecular matchmaker', a protein that promotes the formation of a stable complex between two or more DNA-binding proteins in an ATP-dependent manner without itself being part of a final effector complex.</text>
</comment>
<dbReference type="Gene3D" id="3.30.565.10">
    <property type="entry name" value="Histidine kinase-like ATPase, C-terminal domain"/>
    <property type="match status" value="1"/>
</dbReference>
<evidence type="ECO:0000259" key="6">
    <source>
        <dbReference type="SMART" id="SM00853"/>
    </source>
</evidence>
<sequence>MRIRHLPDYLVNQIAAGEVIERPAAAVKEIVENAIDAGSSMIEVDLRDGGKSMIRVRDNGSGMTREELTACVERHATSKLPDDDLVNIRHLGFRGEALPSIGAVSRLKITTKHADEPNAWTISVEGGRKIDPAPSAHPQGTTVEISDLFFATPARLKFLKTDRAEYAAVKDMLSRIAMAHPDVTFKLTHNGASSFTVNGAQGELDGIRHSRLSDILGRDFGDNCVPVSAKRDYVGITGYAGLPSYDKGTAQHQFLFVNGRPVRDRLLLGCIRAAYTDLLSRDRHPVVALYIDVPPDEVDVNVHPAKAEVRFRDSALVRGAIISAIKHALLEGGQTTSTTISSFALSSFQPQQSSGPALPYGRGAYRPAMPSYSGYGNLAEKVEQTYAPLMETLPSARAEISAVAAHANEEASFPLGAARAQLHENYIVAQTEDGMVLVDQHAAHERLVYEKFKAQTANGGIAAQGLLIPEIIDLGDTAAAAILEKADVFAKLGLEIEPFGVGAIAVRSIPALISGKADISKLVTDIADELQDQENSILLEEKLNAVLSTMACHGSVRSGRRMNAEEMNALLRQMEETENSGHCNHGRPTYIRLSLKDIEKLFHRR</sequence>
<keyword evidence="8" id="KW-0255">Endonuclease</keyword>
<evidence type="ECO:0000313" key="9">
    <source>
        <dbReference type="Proteomes" id="UP000249557"/>
    </source>
</evidence>
<dbReference type="InterPro" id="IPR014762">
    <property type="entry name" value="DNA_mismatch_repair_CS"/>
</dbReference>
<dbReference type="SUPFAM" id="SSF54211">
    <property type="entry name" value="Ribosomal protein S5 domain 2-like"/>
    <property type="match status" value="1"/>
</dbReference>
<dbReference type="InterPro" id="IPR014790">
    <property type="entry name" value="MutL_C"/>
</dbReference>
<dbReference type="InterPro" id="IPR038973">
    <property type="entry name" value="MutL/Mlh/Pms-like"/>
</dbReference>
<evidence type="ECO:0000256" key="3">
    <source>
        <dbReference type="ARBA" id="ARBA00022763"/>
    </source>
</evidence>
<dbReference type="Gene3D" id="3.30.1370.100">
    <property type="entry name" value="MutL, C-terminal domain, regulatory subdomain"/>
    <property type="match status" value="1"/>
</dbReference>
<dbReference type="GO" id="GO:0006298">
    <property type="term" value="P:mismatch repair"/>
    <property type="evidence" value="ECO:0007669"/>
    <property type="project" value="UniProtKB-UniRule"/>
</dbReference>
<dbReference type="Proteomes" id="UP000249557">
    <property type="component" value="Unassembled WGS sequence"/>
</dbReference>
<dbReference type="FunFam" id="3.30.565.10:FF:000003">
    <property type="entry name" value="DNA mismatch repair endonuclease MutL"/>
    <property type="match status" value="1"/>
</dbReference>
<dbReference type="InterPro" id="IPR020667">
    <property type="entry name" value="DNA_mismatch_repair_MutL"/>
</dbReference>
<dbReference type="PANTHER" id="PTHR10073:SF12">
    <property type="entry name" value="DNA MISMATCH REPAIR PROTEIN MLH1"/>
    <property type="match status" value="1"/>
</dbReference>
<dbReference type="PANTHER" id="PTHR10073">
    <property type="entry name" value="DNA MISMATCH REPAIR PROTEIN MLH, PMS, MUTL"/>
    <property type="match status" value="1"/>
</dbReference>
<dbReference type="HAMAP" id="MF_00149">
    <property type="entry name" value="DNA_mis_repair"/>
    <property type="match status" value="1"/>
</dbReference>
<dbReference type="InterPro" id="IPR002099">
    <property type="entry name" value="MutL/Mlh/PMS"/>
</dbReference>
<dbReference type="SUPFAM" id="SSF55874">
    <property type="entry name" value="ATPase domain of HSP90 chaperone/DNA topoisomerase II/histidine kinase"/>
    <property type="match status" value="1"/>
</dbReference>
<dbReference type="Pfam" id="PF01119">
    <property type="entry name" value="DNA_mis_repair"/>
    <property type="match status" value="1"/>
</dbReference>
<dbReference type="GO" id="GO:0005524">
    <property type="term" value="F:ATP binding"/>
    <property type="evidence" value="ECO:0007669"/>
    <property type="project" value="InterPro"/>
</dbReference>
<dbReference type="SMART" id="SM01340">
    <property type="entry name" value="DNA_mis_repair"/>
    <property type="match status" value="1"/>
</dbReference>
<dbReference type="NCBIfam" id="TIGR00585">
    <property type="entry name" value="mutl"/>
    <property type="match status" value="1"/>
</dbReference>
<dbReference type="InterPro" id="IPR014721">
    <property type="entry name" value="Ribsml_uS5_D2-typ_fold_subgr"/>
</dbReference>
<evidence type="ECO:0000256" key="2">
    <source>
        <dbReference type="ARBA" id="ARBA00021975"/>
    </source>
</evidence>
<dbReference type="GO" id="GO:0016887">
    <property type="term" value="F:ATP hydrolysis activity"/>
    <property type="evidence" value="ECO:0007669"/>
    <property type="project" value="InterPro"/>
</dbReference>
<dbReference type="InterPro" id="IPR037198">
    <property type="entry name" value="MutL_C_sf"/>
</dbReference>
<feature type="domain" description="DNA mismatch repair protein S5" evidence="7">
    <location>
        <begin position="212"/>
        <end position="330"/>
    </location>
</feature>
<dbReference type="NCBIfam" id="NF000953">
    <property type="entry name" value="PRK00095.2-4"/>
    <property type="match status" value="1"/>
</dbReference>
<comment type="similarity">
    <text evidence="1 5">Belongs to the DNA mismatch repair MutL/HexB family.</text>
</comment>
<keyword evidence="8" id="KW-0378">Hydrolase</keyword>
<dbReference type="CDD" id="cd16926">
    <property type="entry name" value="HATPase_MutL-MLH-PMS-like"/>
    <property type="match status" value="1"/>
</dbReference>
<dbReference type="Gene3D" id="3.30.230.10">
    <property type="match status" value="1"/>
</dbReference>
<dbReference type="InterPro" id="IPR042120">
    <property type="entry name" value="MutL_C_dimsub"/>
</dbReference>
<keyword evidence="8" id="KW-0540">Nuclease</keyword>
<dbReference type="GO" id="GO:0140664">
    <property type="term" value="F:ATP-dependent DNA damage sensor activity"/>
    <property type="evidence" value="ECO:0007669"/>
    <property type="project" value="InterPro"/>
</dbReference>
<protein>
    <recommendedName>
        <fullName evidence="2 5">DNA mismatch repair protein MutL</fullName>
    </recommendedName>
</protein>
<evidence type="ECO:0000256" key="4">
    <source>
        <dbReference type="ARBA" id="ARBA00023204"/>
    </source>
</evidence>
<dbReference type="PROSITE" id="PS00058">
    <property type="entry name" value="DNA_MISMATCH_REPAIR_1"/>
    <property type="match status" value="1"/>
</dbReference>
<feature type="domain" description="MutL C-terminal dimerisation" evidence="6">
    <location>
        <begin position="418"/>
        <end position="562"/>
    </location>
</feature>
<evidence type="ECO:0000256" key="1">
    <source>
        <dbReference type="ARBA" id="ARBA00006082"/>
    </source>
</evidence>
<dbReference type="Pfam" id="PF13589">
    <property type="entry name" value="HATPase_c_3"/>
    <property type="match status" value="1"/>
</dbReference>
<dbReference type="GO" id="GO:0032300">
    <property type="term" value="C:mismatch repair complex"/>
    <property type="evidence" value="ECO:0007669"/>
    <property type="project" value="InterPro"/>
</dbReference>
<dbReference type="InterPro" id="IPR042121">
    <property type="entry name" value="MutL_C_regsub"/>
</dbReference>
<keyword evidence="3 5" id="KW-0227">DNA damage</keyword>
<dbReference type="Pfam" id="PF08676">
    <property type="entry name" value="MutL_C"/>
    <property type="match status" value="1"/>
</dbReference>
<dbReference type="GO" id="GO:0004519">
    <property type="term" value="F:endonuclease activity"/>
    <property type="evidence" value="ECO:0007669"/>
    <property type="project" value="UniProtKB-KW"/>
</dbReference>
<dbReference type="CDD" id="cd00782">
    <property type="entry name" value="MutL_Trans"/>
    <property type="match status" value="1"/>
</dbReference>
<name>A0A2W4ZY78_9BACT</name>
<dbReference type="GO" id="GO:0030983">
    <property type="term" value="F:mismatched DNA binding"/>
    <property type="evidence" value="ECO:0007669"/>
    <property type="project" value="InterPro"/>
</dbReference>
<reference evidence="8 9" key="1">
    <citation type="submission" date="2017-08" db="EMBL/GenBank/DDBJ databases">
        <title>Infants hospitalized years apart are colonized by the same room-sourced microbial strains.</title>
        <authorList>
            <person name="Brooks B."/>
            <person name="Olm M.R."/>
            <person name="Firek B.A."/>
            <person name="Baker R."/>
            <person name="Thomas B.C."/>
            <person name="Morowitz M.J."/>
            <person name="Banfield J.F."/>
        </authorList>
    </citation>
    <scope>NUCLEOTIDE SEQUENCE [LARGE SCALE GENOMIC DNA]</scope>
    <source>
        <strain evidence="8">S2_018_000_R2_104</strain>
    </source>
</reference>
<evidence type="ECO:0000256" key="5">
    <source>
        <dbReference type="HAMAP-Rule" id="MF_00149"/>
    </source>
</evidence>
<gene>
    <name evidence="5" type="primary">mutL</name>
    <name evidence="8" type="ORF">DI626_04460</name>
</gene>
<organism evidence="8 9">
    <name type="scientific">Micavibrio aeruginosavorus</name>
    <dbReference type="NCBI Taxonomy" id="349221"/>
    <lineage>
        <taxon>Bacteria</taxon>
        <taxon>Pseudomonadati</taxon>
        <taxon>Bdellovibrionota</taxon>
        <taxon>Bdellovibrionia</taxon>
        <taxon>Bdellovibrionales</taxon>
        <taxon>Pseudobdellovibrionaceae</taxon>
        <taxon>Micavibrio</taxon>
    </lineage>
</organism>
<dbReference type="SMART" id="SM00853">
    <property type="entry name" value="MutL_C"/>
    <property type="match status" value="1"/>
</dbReference>
<dbReference type="EMBL" id="QFNK01000067">
    <property type="protein sequence ID" value="PZO87233.1"/>
    <property type="molecule type" value="Genomic_DNA"/>
</dbReference>
<evidence type="ECO:0000313" key="8">
    <source>
        <dbReference type="EMBL" id="PZO87233.1"/>
    </source>
</evidence>
<accession>A0A2W4ZY78</accession>